<evidence type="ECO:0000313" key="5">
    <source>
        <dbReference type="Proteomes" id="UP001501752"/>
    </source>
</evidence>
<dbReference type="PANTHER" id="PTHR12143:SF39">
    <property type="entry name" value="SECRETED PROTEIN"/>
    <property type="match status" value="1"/>
</dbReference>
<dbReference type="InterPro" id="IPR008928">
    <property type="entry name" value="6-hairpin_glycosidase_sf"/>
</dbReference>
<dbReference type="NCBIfam" id="TIGR01180">
    <property type="entry name" value="aman2_put"/>
    <property type="match status" value="1"/>
</dbReference>
<dbReference type="SUPFAM" id="SSF50370">
    <property type="entry name" value="Ricin B-like lectins"/>
    <property type="match status" value="1"/>
</dbReference>
<dbReference type="InterPro" id="IPR014718">
    <property type="entry name" value="GH-type_carb-bd"/>
</dbReference>
<dbReference type="Pfam" id="PF07971">
    <property type="entry name" value="Glyco_hydro_92"/>
    <property type="match status" value="1"/>
</dbReference>
<dbReference type="Gene3D" id="2.70.98.10">
    <property type="match status" value="1"/>
</dbReference>
<dbReference type="InterPro" id="IPR012939">
    <property type="entry name" value="Glyco_hydro_92"/>
</dbReference>
<feature type="region of interest" description="Disordered" evidence="1">
    <location>
        <begin position="256"/>
        <end position="282"/>
    </location>
</feature>
<feature type="chain" id="PRO_5046493395" evidence="2">
    <location>
        <begin position="30"/>
        <end position="914"/>
    </location>
</feature>
<dbReference type="PANTHER" id="PTHR12143">
    <property type="entry name" value="PEPTIDE N-GLYCANASE PNGASE -RELATED"/>
    <property type="match status" value="1"/>
</dbReference>
<dbReference type="Gene3D" id="2.80.10.50">
    <property type="match status" value="2"/>
</dbReference>
<dbReference type="Gene3D" id="1.20.1050.60">
    <property type="entry name" value="alpha-1,2-mannosidase"/>
    <property type="match status" value="1"/>
</dbReference>
<evidence type="ECO:0000259" key="3">
    <source>
        <dbReference type="SMART" id="SM00458"/>
    </source>
</evidence>
<comment type="caution">
    <text evidence="4">The sequence shown here is derived from an EMBL/GenBank/DDBJ whole genome shotgun (WGS) entry which is preliminary data.</text>
</comment>
<dbReference type="InterPro" id="IPR035992">
    <property type="entry name" value="Ricin_B-like_lectins"/>
</dbReference>
<dbReference type="InterPro" id="IPR050883">
    <property type="entry name" value="PNGase"/>
</dbReference>
<dbReference type="Gene3D" id="3.30.2080.10">
    <property type="entry name" value="GH92 mannosidase domain"/>
    <property type="match status" value="1"/>
</dbReference>
<accession>A0ABP9ED81</accession>
<dbReference type="Pfam" id="PF17678">
    <property type="entry name" value="Glyco_hydro_92N"/>
    <property type="match status" value="1"/>
</dbReference>
<organism evidence="4 5">
    <name type="scientific">Kitasatospora terrestris</name>
    <dbReference type="NCBI Taxonomy" id="258051"/>
    <lineage>
        <taxon>Bacteria</taxon>
        <taxon>Bacillati</taxon>
        <taxon>Actinomycetota</taxon>
        <taxon>Actinomycetes</taxon>
        <taxon>Kitasatosporales</taxon>
        <taxon>Streptomycetaceae</taxon>
        <taxon>Kitasatospora</taxon>
    </lineage>
</organism>
<protein>
    <submittedName>
        <fullName evidence="4">GH92 family glycosyl hydrolase</fullName>
    </submittedName>
</protein>
<gene>
    <name evidence="4" type="ORF">GCM10023235_60620</name>
</gene>
<dbReference type="PROSITE" id="PS50231">
    <property type="entry name" value="RICIN_B_LECTIN"/>
    <property type="match status" value="1"/>
</dbReference>
<proteinExistence type="predicted"/>
<dbReference type="SUPFAM" id="SSF48208">
    <property type="entry name" value="Six-hairpin glycosidases"/>
    <property type="match status" value="1"/>
</dbReference>
<feature type="signal peptide" evidence="2">
    <location>
        <begin position="1"/>
        <end position="29"/>
    </location>
</feature>
<reference evidence="5" key="1">
    <citation type="journal article" date="2019" name="Int. J. Syst. Evol. Microbiol.">
        <title>The Global Catalogue of Microorganisms (GCM) 10K type strain sequencing project: providing services to taxonomists for standard genome sequencing and annotation.</title>
        <authorList>
            <consortium name="The Broad Institute Genomics Platform"/>
            <consortium name="The Broad Institute Genome Sequencing Center for Infectious Disease"/>
            <person name="Wu L."/>
            <person name="Ma J."/>
        </authorList>
    </citation>
    <scope>NUCLEOTIDE SEQUENCE [LARGE SCALE GENOMIC DNA]</scope>
    <source>
        <strain evidence="5">JCM 13006</strain>
    </source>
</reference>
<feature type="region of interest" description="Disordered" evidence="1">
    <location>
        <begin position="767"/>
        <end position="797"/>
    </location>
</feature>
<dbReference type="GO" id="GO:0016787">
    <property type="term" value="F:hydrolase activity"/>
    <property type="evidence" value="ECO:0007669"/>
    <property type="project" value="UniProtKB-KW"/>
</dbReference>
<dbReference type="SMART" id="SM00458">
    <property type="entry name" value="RICIN"/>
    <property type="match status" value="1"/>
</dbReference>
<evidence type="ECO:0000256" key="1">
    <source>
        <dbReference type="SAM" id="MobiDB-lite"/>
    </source>
</evidence>
<dbReference type="InterPro" id="IPR005887">
    <property type="entry name" value="GH92_a_mannosidase_put"/>
</dbReference>
<evidence type="ECO:0000313" key="4">
    <source>
        <dbReference type="EMBL" id="GAA4873332.1"/>
    </source>
</evidence>
<dbReference type="Proteomes" id="UP001501752">
    <property type="component" value="Unassembled WGS sequence"/>
</dbReference>
<evidence type="ECO:0000256" key="2">
    <source>
        <dbReference type="SAM" id="SignalP"/>
    </source>
</evidence>
<dbReference type="EMBL" id="BAABIS010000001">
    <property type="protein sequence ID" value="GAA4873332.1"/>
    <property type="molecule type" value="Genomic_DNA"/>
</dbReference>
<dbReference type="Pfam" id="PF00652">
    <property type="entry name" value="Ricin_B_lectin"/>
    <property type="match status" value="1"/>
</dbReference>
<dbReference type="Gene3D" id="1.20.1610.10">
    <property type="entry name" value="alpha-1,2-mannosidases domains"/>
    <property type="match status" value="1"/>
</dbReference>
<keyword evidence="4" id="KW-0378">Hydrolase</keyword>
<sequence length="914" mass="95271">MLRPSVPTRALAAAVAGLLLGAAAAPARAAVATRVGIEDPAQYVDPMIGTRADAPYYGNGGAAGDTFPGAAAPLGMVQWSPDTVMYQNGGGYNHDDNRITGFSLTHISGAGCLDYGTTPFMPALDDLPVDVATFDHAHESAGAGAYRVTLDNGVTTELTAGLRTGAARFGFPAGHTGALTIDAGRAFNSAEGSLTIGTDSVSGWTESGGFCGTGNRYRIHFHAVFDRPLRTAGILGPAGVGPGVLSATGGTTVAPRTPGHPVAGLPAPTAPRPAEGGDRAPASSGAKALIGFDLDASRTVTVRVGLSFVDAEGARANLAEQPAGTGFDRAADAARQAWNAWLGRIAVGGGTTAQRRVFYTALYHSLLHPSVLSDADGRYPGFDGLIRRTRPGHTQYATFSGWDVYRSQVQLVALLAPQEASDIGQSIVDQAASGGWFDRWTVANGPTGVMVGDPLPAMAATVAAFGATDFDRAGLLARAVAGRGDDRQRPGHGPYDAVGFVPVGTPGVGGPVSTALEYTTTDFALAQLAARLGDADAYDLLAHRATGWRNLFHGGSRYLQPRGADHGWPDFRPDQLDGFVESSAAQYTWMVPYNHRGLFDAMGGDGAVLARLDEFFRELNAGDRSVHAYLGNEPSFNTPWAYVYAGRPDRAQDVVRRAFTELFADTPGGEPGNDDLGALSSWAVWAGLGMYPQAPGRAELVLASPLFPAVTVRRGNGATIDITAPGASAATRYVRALSVDGKPSGRPWLSEEFVRGGGTLSYTLADTPDPGWGSAPEDRPPSFDVGPAQPRTGPVTGPGARCLDVDHSRTANGTPVQLWDCNGTAAQQWTLAPDGTLRALGKCLDVAASGTADATPVQLWDCNGTGAQQWWPRDGALRSTPSPHCLDSPRSATAAGTRLQIWTCNGTDAQRWTL</sequence>
<dbReference type="CDD" id="cd23451">
    <property type="entry name" value="beta-trefoil_Ricin_laminarinase"/>
    <property type="match status" value="1"/>
</dbReference>
<keyword evidence="2" id="KW-0732">Signal</keyword>
<keyword evidence="5" id="KW-1185">Reference proteome</keyword>
<dbReference type="InterPro" id="IPR041371">
    <property type="entry name" value="GH92_N"/>
</dbReference>
<name>A0ABP9ED81_9ACTN</name>
<dbReference type="InterPro" id="IPR000772">
    <property type="entry name" value="Ricin_B_lectin"/>
</dbReference>
<feature type="domain" description="Ricin B lectin" evidence="3">
    <location>
        <begin position="786"/>
        <end position="914"/>
    </location>
</feature>
<dbReference type="RefSeq" id="WP_345700070.1">
    <property type="nucleotide sequence ID" value="NZ_BAABIS010000001.1"/>
</dbReference>